<feature type="region of interest" description="Disordered" evidence="1">
    <location>
        <begin position="37"/>
        <end position="65"/>
    </location>
</feature>
<proteinExistence type="predicted"/>
<dbReference type="Proteomes" id="UP000541444">
    <property type="component" value="Unassembled WGS sequence"/>
</dbReference>
<gene>
    <name evidence="2" type="ORF">GIB67_037036</name>
</gene>
<accession>A0A7J7LHT4</accession>
<feature type="non-terminal residue" evidence="2">
    <location>
        <position position="1"/>
    </location>
</feature>
<name>A0A7J7LHT4_9MAGN</name>
<keyword evidence="3" id="KW-1185">Reference proteome</keyword>
<comment type="caution">
    <text evidence="2">The sequence shown here is derived from an EMBL/GenBank/DDBJ whole genome shotgun (WGS) entry which is preliminary data.</text>
</comment>
<evidence type="ECO:0000313" key="3">
    <source>
        <dbReference type="Proteomes" id="UP000541444"/>
    </source>
</evidence>
<evidence type="ECO:0000256" key="1">
    <source>
        <dbReference type="SAM" id="MobiDB-lite"/>
    </source>
</evidence>
<feature type="compositionally biased region" description="Basic and acidic residues" evidence="1">
    <location>
        <begin position="50"/>
        <end position="63"/>
    </location>
</feature>
<evidence type="ECO:0000313" key="2">
    <source>
        <dbReference type="EMBL" id="KAF6142118.1"/>
    </source>
</evidence>
<organism evidence="2 3">
    <name type="scientific">Kingdonia uniflora</name>
    <dbReference type="NCBI Taxonomy" id="39325"/>
    <lineage>
        <taxon>Eukaryota</taxon>
        <taxon>Viridiplantae</taxon>
        <taxon>Streptophyta</taxon>
        <taxon>Embryophyta</taxon>
        <taxon>Tracheophyta</taxon>
        <taxon>Spermatophyta</taxon>
        <taxon>Magnoliopsida</taxon>
        <taxon>Ranunculales</taxon>
        <taxon>Circaeasteraceae</taxon>
        <taxon>Kingdonia</taxon>
    </lineage>
</organism>
<dbReference type="EMBL" id="JACGCM010002279">
    <property type="protein sequence ID" value="KAF6142118.1"/>
    <property type="molecule type" value="Genomic_DNA"/>
</dbReference>
<dbReference type="AlphaFoldDB" id="A0A7J7LHT4"/>
<protein>
    <submittedName>
        <fullName evidence="2">Uncharacterized protein</fullName>
    </submittedName>
</protein>
<sequence length="86" mass="9810">GKSNCEEAAEFNPICRSLLVAFEQIAEAHIIAYSNTLKPSRPLKKAPQKPPRDKPSTPDRTSRTDQYIAEDIIQSYLHMVEVRKDR</sequence>
<reference evidence="2 3" key="1">
    <citation type="journal article" date="2020" name="IScience">
        <title>Genome Sequencing of the Endangered Kingdonia uniflora (Circaeasteraceae, Ranunculales) Reveals Potential Mechanisms of Evolutionary Specialization.</title>
        <authorList>
            <person name="Sun Y."/>
            <person name="Deng T."/>
            <person name="Zhang A."/>
            <person name="Moore M.J."/>
            <person name="Landis J.B."/>
            <person name="Lin N."/>
            <person name="Zhang H."/>
            <person name="Zhang X."/>
            <person name="Huang J."/>
            <person name="Zhang X."/>
            <person name="Sun H."/>
            <person name="Wang H."/>
        </authorList>
    </citation>
    <scope>NUCLEOTIDE SEQUENCE [LARGE SCALE GENOMIC DNA]</scope>
    <source>
        <strain evidence="2">TB1705</strain>
        <tissue evidence="2">Leaf</tissue>
    </source>
</reference>